<reference evidence="2" key="1">
    <citation type="journal article" date="2022" name="Mol. Ecol. Resour.">
        <title>The genomes of chicory, endive, great burdock and yacon provide insights into Asteraceae palaeo-polyploidization history and plant inulin production.</title>
        <authorList>
            <person name="Fan W."/>
            <person name="Wang S."/>
            <person name="Wang H."/>
            <person name="Wang A."/>
            <person name="Jiang F."/>
            <person name="Liu H."/>
            <person name="Zhao H."/>
            <person name="Xu D."/>
            <person name="Zhang Y."/>
        </authorList>
    </citation>
    <scope>NUCLEOTIDE SEQUENCE [LARGE SCALE GENOMIC DNA]</scope>
    <source>
        <strain evidence="2">cv. Yunnan</strain>
    </source>
</reference>
<evidence type="ECO:0000313" key="1">
    <source>
        <dbReference type="EMBL" id="KAI3828580.1"/>
    </source>
</evidence>
<evidence type="ECO:0000313" key="2">
    <source>
        <dbReference type="Proteomes" id="UP001056120"/>
    </source>
</evidence>
<dbReference type="Proteomes" id="UP001056120">
    <property type="component" value="Linkage Group LG01"/>
</dbReference>
<keyword evidence="2" id="KW-1185">Reference proteome</keyword>
<sequence>MPANIKTYDGTNDPEDHLQVFSGAVGVERWTNAECCHMFMQTLIGSARLWFSSLPERSIDSFDDLSQRFLANFTQLKKYTKDAAVLYQIKQKEDEGLRSFIERYKKEGLSYAGATERMRVSGFMNAVRPKQLIEDLNKNIPHTMDEALERAEAYLRGKEAIQNLESKRRDL</sequence>
<accession>A0ACB9K8P3</accession>
<proteinExistence type="predicted"/>
<dbReference type="EMBL" id="CM042018">
    <property type="protein sequence ID" value="KAI3828580.1"/>
    <property type="molecule type" value="Genomic_DNA"/>
</dbReference>
<gene>
    <name evidence="1" type="ORF">L1987_02684</name>
</gene>
<protein>
    <submittedName>
        <fullName evidence="1">Uncharacterized protein</fullName>
    </submittedName>
</protein>
<organism evidence="1 2">
    <name type="scientific">Smallanthus sonchifolius</name>
    <dbReference type="NCBI Taxonomy" id="185202"/>
    <lineage>
        <taxon>Eukaryota</taxon>
        <taxon>Viridiplantae</taxon>
        <taxon>Streptophyta</taxon>
        <taxon>Embryophyta</taxon>
        <taxon>Tracheophyta</taxon>
        <taxon>Spermatophyta</taxon>
        <taxon>Magnoliopsida</taxon>
        <taxon>eudicotyledons</taxon>
        <taxon>Gunneridae</taxon>
        <taxon>Pentapetalae</taxon>
        <taxon>asterids</taxon>
        <taxon>campanulids</taxon>
        <taxon>Asterales</taxon>
        <taxon>Asteraceae</taxon>
        <taxon>Asteroideae</taxon>
        <taxon>Heliantheae alliance</taxon>
        <taxon>Millerieae</taxon>
        <taxon>Smallanthus</taxon>
    </lineage>
</organism>
<reference evidence="1 2" key="2">
    <citation type="journal article" date="2022" name="Mol. Ecol. Resour.">
        <title>The genomes of chicory, endive, great burdock and yacon provide insights into Asteraceae paleo-polyploidization history and plant inulin production.</title>
        <authorList>
            <person name="Fan W."/>
            <person name="Wang S."/>
            <person name="Wang H."/>
            <person name="Wang A."/>
            <person name="Jiang F."/>
            <person name="Liu H."/>
            <person name="Zhao H."/>
            <person name="Xu D."/>
            <person name="Zhang Y."/>
        </authorList>
    </citation>
    <scope>NUCLEOTIDE SEQUENCE [LARGE SCALE GENOMIC DNA]</scope>
    <source>
        <strain evidence="2">cv. Yunnan</strain>
        <tissue evidence="1">Leaves</tissue>
    </source>
</reference>
<name>A0ACB9K8P3_9ASTR</name>
<comment type="caution">
    <text evidence="1">The sequence shown here is derived from an EMBL/GenBank/DDBJ whole genome shotgun (WGS) entry which is preliminary data.</text>
</comment>